<protein>
    <submittedName>
        <fullName evidence="4">Uncharacterized protein LOC110978485</fullName>
    </submittedName>
</protein>
<accession>A0A8B7YBZ7</accession>
<evidence type="ECO:0000313" key="4">
    <source>
        <dbReference type="RefSeq" id="XP_022089211.1"/>
    </source>
</evidence>
<name>A0A8B7YBZ7_ACAPL</name>
<feature type="signal peptide" evidence="2">
    <location>
        <begin position="1"/>
        <end position="18"/>
    </location>
</feature>
<feature type="chain" id="PRO_5034918018" evidence="2">
    <location>
        <begin position="19"/>
        <end position="329"/>
    </location>
</feature>
<keyword evidence="3" id="KW-1185">Reference proteome</keyword>
<keyword evidence="1" id="KW-1133">Transmembrane helix</keyword>
<dbReference type="CDD" id="cd00063">
    <property type="entry name" value="FN3"/>
    <property type="match status" value="1"/>
</dbReference>
<organism evidence="3 4">
    <name type="scientific">Acanthaster planci</name>
    <name type="common">Crown-of-thorns starfish</name>
    <dbReference type="NCBI Taxonomy" id="133434"/>
    <lineage>
        <taxon>Eukaryota</taxon>
        <taxon>Metazoa</taxon>
        <taxon>Echinodermata</taxon>
        <taxon>Eleutherozoa</taxon>
        <taxon>Asterozoa</taxon>
        <taxon>Asteroidea</taxon>
        <taxon>Valvatacea</taxon>
        <taxon>Valvatida</taxon>
        <taxon>Acanthasteridae</taxon>
        <taxon>Acanthaster</taxon>
    </lineage>
</organism>
<proteinExistence type="predicted"/>
<keyword evidence="1" id="KW-0812">Transmembrane</keyword>
<evidence type="ECO:0000256" key="1">
    <source>
        <dbReference type="SAM" id="Phobius"/>
    </source>
</evidence>
<dbReference type="GeneID" id="110978485"/>
<gene>
    <name evidence="4" type="primary">LOC110978485</name>
</gene>
<evidence type="ECO:0000313" key="3">
    <source>
        <dbReference type="Proteomes" id="UP000694845"/>
    </source>
</evidence>
<dbReference type="InterPro" id="IPR003961">
    <property type="entry name" value="FN3_dom"/>
</dbReference>
<dbReference type="RefSeq" id="XP_022089211.1">
    <property type="nucleotide sequence ID" value="XM_022233519.1"/>
</dbReference>
<keyword evidence="1" id="KW-0472">Membrane</keyword>
<dbReference type="Proteomes" id="UP000694845">
    <property type="component" value="Unplaced"/>
</dbReference>
<reference evidence="4" key="1">
    <citation type="submission" date="2025-08" db="UniProtKB">
        <authorList>
            <consortium name="RefSeq"/>
        </authorList>
    </citation>
    <scope>IDENTIFICATION</scope>
</reference>
<feature type="transmembrane region" description="Helical" evidence="1">
    <location>
        <begin position="271"/>
        <end position="293"/>
    </location>
</feature>
<dbReference type="KEGG" id="aplc:110978485"/>
<keyword evidence="2" id="KW-0732">Signal</keyword>
<sequence>MLLATAICFGFVIEMCSSSVLTNSPDFFDGVFVCVEEDTKNNVTVITWTIAAHIYVSYCDLRHFKQETPSFSTVEQRLSPAGTFKLRNLKESVVYVVQVTCLHVVSSEGQTGSSESYQSSEVSFVSGSIAGKVCSDSHPSNLSHGQISVCIYRTQGQFNHVIQWWSALAYGPTSCTLRYTPVGTTETRHRTETFRDLPMNSSVFLQEGASDVQMECNDSNNDLQSSGIVKYNTDDPRQRVCSVSPDPMLPVVTRPPVTEPTHYRGLHVSSLAQGLVLAFSIVLVSSLMSMLAYKRYRSYMRRRSQRLLRVETEEEANEEAAMQEFQRMV</sequence>
<dbReference type="AlphaFoldDB" id="A0A8B7YBZ7"/>
<dbReference type="OMA" id="DYASVRW"/>
<dbReference type="OrthoDB" id="10566828at2759"/>
<evidence type="ECO:0000256" key="2">
    <source>
        <dbReference type="SAM" id="SignalP"/>
    </source>
</evidence>